<keyword evidence="1" id="KW-0472">Membrane</keyword>
<dbReference type="PANTHER" id="PTHR48034">
    <property type="entry name" value="TRANSFORMER-2 SEX-DETERMINING PROTEIN-RELATED"/>
    <property type="match status" value="1"/>
</dbReference>
<keyword evidence="3" id="KW-1185">Reference proteome</keyword>
<proteinExistence type="predicted"/>
<protein>
    <recommendedName>
        <fullName evidence="4">RRM domain-containing protein</fullName>
    </recommendedName>
</protein>
<dbReference type="GO" id="GO:0003676">
    <property type="term" value="F:nucleic acid binding"/>
    <property type="evidence" value="ECO:0007669"/>
    <property type="project" value="InterPro"/>
</dbReference>
<evidence type="ECO:0000313" key="3">
    <source>
        <dbReference type="Proteomes" id="UP001168821"/>
    </source>
</evidence>
<dbReference type="AlphaFoldDB" id="A0AA38HJA7"/>
<name>A0AA38HJA7_9CUCU</name>
<gene>
    <name evidence="2" type="ORF">Zmor_024830</name>
</gene>
<dbReference type="SUPFAM" id="SSF54928">
    <property type="entry name" value="RNA-binding domain, RBD"/>
    <property type="match status" value="1"/>
</dbReference>
<dbReference type="EMBL" id="JALNTZ010000779">
    <property type="protein sequence ID" value="KAJ3632059.1"/>
    <property type="molecule type" value="Genomic_DNA"/>
</dbReference>
<dbReference type="InterPro" id="IPR012677">
    <property type="entry name" value="Nucleotide-bd_a/b_plait_sf"/>
</dbReference>
<dbReference type="Proteomes" id="UP001168821">
    <property type="component" value="Unassembled WGS sequence"/>
</dbReference>
<keyword evidence="1" id="KW-0812">Transmembrane</keyword>
<evidence type="ECO:0008006" key="4">
    <source>
        <dbReference type="Google" id="ProtNLM"/>
    </source>
</evidence>
<organism evidence="2 3">
    <name type="scientific">Zophobas morio</name>
    <dbReference type="NCBI Taxonomy" id="2755281"/>
    <lineage>
        <taxon>Eukaryota</taxon>
        <taxon>Metazoa</taxon>
        <taxon>Ecdysozoa</taxon>
        <taxon>Arthropoda</taxon>
        <taxon>Hexapoda</taxon>
        <taxon>Insecta</taxon>
        <taxon>Pterygota</taxon>
        <taxon>Neoptera</taxon>
        <taxon>Endopterygota</taxon>
        <taxon>Coleoptera</taxon>
        <taxon>Polyphaga</taxon>
        <taxon>Cucujiformia</taxon>
        <taxon>Tenebrionidae</taxon>
        <taxon>Zophobas</taxon>
    </lineage>
</organism>
<evidence type="ECO:0000256" key="1">
    <source>
        <dbReference type="SAM" id="Phobius"/>
    </source>
</evidence>
<feature type="transmembrane region" description="Helical" evidence="1">
    <location>
        <begin position="184"/>
        <end position="206"/>
    </location>
</feature>
<comment type="caution">
    <text evidence="2">The sequence shown here is derived from an EMBL/GenBank/DDBJ whole genome shotgun (WGS) entry which is preliminary data.</text>
</comment>
<dbReference type="InterPro" id="IPR050441">
    <property type="entry name" value="RBM"/>
</dbReference>
<evidence type="ECO:0000313" key="2">
    <source>
        <dbReference type="EMBL" id="KAJ3632059.1"/>
    </source>
</evidence>
<reference evidence="2" key="1">
    <citation type="journal article" date="2023" name="G3 (Bethesda)">
        <title>Whole genome assemblies of Zophobas morio and Tenebrio molitor.</title>
        <authorList>
            <person name="Kaur S."/>
            <person name="Stinson S.A."/>
            <person name="diCenzo G.C."/>
        </authorList>
    </citation>
    <scope>NUCLEOTIDE SEQUENCE</scope>
    <source>
        <strain evidence="2">QUZm001</strain>
    </source>
</reference>
<dbReference type="InterPro" id="IPR035979">
    <property type="entry name" value="RBD_domain_sf"/>
</dbReference>
<accession>A0AA38HJA7</accession>
<dbReference type="Gene3D" id="3.30.70.330">
    <property type="match status" value="1"/>
</dbReference>
<sequence length="224" mass="25763">MSRSRSPPSENKVLGVFGLSTYTRERDLEDVFLEYGDVERVELIMDRQVVVFFSATFFYQLLFSTRLAGHGGSVLCTSVRYLMPFGRRSLRKVCTYCSSAALLRLLLMAGVCAGLRLHDRIIRVDYSKTNKPHQPTPGRYLGRKTYSSSRSSYSARYPYGYNGRRYRYFCTALLDLMAAYSRCFFFFLLFLLFQSLALALSEILPIKKVILYSLLKALNVLIFT</sequence>
<keyword evidence="1" id="KW-1133">Transmembrane helix</keyword>